<evidence type="ECO:0000259" key="2">
    <source>
        <dbReference type="Pfam" id="PF07589"/>
    </source>
</evidence>
<feature type="domain" description="Ice-binding protein C-terminal" evidence="2">
    <location>
        <begin position="127"/>
        <end position="151"/>
    </location>
</feature>
<feature type="signal peptide" evidence="1">
    <location>
        <begin position="1"/>
        <end position="21"/>
    </location>
</feature>
<dbReference type="InterPro" id="IPR013424">
    <property type="entry name" value="Ice-binding_C"/>
</dbReference>
<keyword evidence="1" id="KW-0732">Signal</keyword>
<evidence type="ECO:0000313" key="4">
    <source>
        <dbReference type="Proteomes" id="UP000574067"/>
    </source>
</evidence>
<dbReference type="EMBL" id="JABBFW010000011">
    <property type="protein sequence ID" value="NML16587.1"/>
    <property type="molecule type" value="Genomic_DNA"/>
</dbReference>
<reference evidence="3 4" key="1">
    <citation type="submission" date="2020-04" db="EMBL/GenBank/DDBJ databases">
        <title>Azohydromonas sp. isolated from soil.</title>
        <authorList>
            <person name="Dahal R.H."/>
        </authorList>
    </citation>
    <scope>NUCLEOTIDE SEQUENCE [LARGE SCALE GENOMIC DNA]</scope>
    <source>
        <strain evidence="3 4">G-1-1-14</strain>
    </source>
</reference>
<dbReference type="NCBIfam" id="NF038126">
    <property type="entry name" value="PEP_CTERM_FxDxF"/>
    <property type="match status" value="1"/>
</dbReference>
<protein>
    <submittedName>
        <fullName evidence="3">PEP-CTERM sorting domain-containing protein</fullName>
    </submittedName>
</protein>
<dbReference type="AlphaFoldDB" id="A0A848F8X0"/>
<proteinExistence type="predicted"/>
<feature type="chain" id="PRO_5033000997" evidence="1">
    <location>
        <begin position="22"/>
        <end position="155"/>
    </location>
</feature>
<dbReference type="Proteomes" id="UP000574067">
    <property type="component" value="Unassembled WGS sequence"/>
</dbReference>
<accession>A0A848F8X0</accession>
<dbReference type="NCBIfam" id="TIGR02595">
    <property type="entry name" value="PEP_CTERM"/>
    <property type="match status" value="1"/>
</dbReference>
<sequence>MKLKSLYMAGLLACAATAGHAASFSMSLTPGTPLSFGRSNITETGFMDEISFTGLGKGMYAVNAALFSSVGLSFDKVMLGGKPFNVMSGGGLSTAFYSGQHGGDWTLKLTGSGNGAASYHGLVSVAAVPEPETYALMLGGLVAVGVAVRRRRQQP</sequence>
<evidence type="ECO:0000256" key="1">
    <source>
        <dbReference type="SAM" id="SignalP"/>
    </source>
</evidence>
<organism evidence="3 4">
    <name type="scientific">Azohydromonas caseinilytica</name>
    <dbReference type="NCBI Taxonomy" id="2728836"/>
    <lineage>
        <taxon>Bacteria</taxon>
        <taxon>Pseudomonadati</taxon>
        <taxon>Pseudomonadota</taxon>
        <taxon>Betaproteobacteria</taxon>
        <taxon>Burkholderiales</taxon>
        <taxon>Sphaerotilaceae</taxon>
        <taxon>Azohydromonas</taxon>
    </lineage>
</organism>
<gene>
    <name evidence="3" type="ORF">HHL10_16515</name>
</gene>
<keyword evidence="4" id="KW-1185">Reference proteome</keyword>
<name>A0A848F8X0_9BURK</name>
<dbReference type="Pfam" id="PF07589">
    <property type="entry name" value="PEP-CTERM"/>
    <property type="match status" value="1"/>
</dbReference>
<comment type="caution">
    <text evidence="3">The sequence shown here is derived from an EMBL/GenBank/DDBJ whole genome shotgun (WGS) entry which is preliminary data.</text>
</comment>
<evidence type="ECO:0000313" key="3">
    <source>
        <dbReference type="EMBL" id="NML16587.1"/>
    </source>
</evidence>